<dbReference type="PANTHER" id="PTHR46690:SF1">
    <property type="entry name" value="CYTOCHROME C OXIDASE ASSEMBLY FACTOR 6 HOMOLOG"/>
    <property type="match status" value="1"/>
</dbReference>
<dbReference type="EMBL" id="GDRN01093933">
    <property type="protein sequence ID" value="JAI59793.1"/>
    <property type="molecule type" value="Transcribed_RNA"/>
</dbReference>
<sequence>MMPREAGEHRTHFPDKEARYQCWDSRDKFWACIDAGGTDESCKELRNRYTELCPSTWVKHFDRKYHYLRFKEKMKQGYDPIDKTGRTYTTCTQSGTRLLSFPLLPGWKVTILLFTSHTHSLLDKQGL</sequence>
<evidence type="ECO:0008006" key="5">
    <source>
        <dbReference type="Google" id="ProtNLM"/>
    </source>
</evidence>
<dbReference type="GO" id="GO:0042775">
    <property type="term" value="P:mitochondrial ATP synthesis coupled electron transport"/>
    <property type="evidence" value="ECO:0007669"/>
    <property type="project" value="TreeGrafter"/>
</dbReference>
<accession>A0A0P4VV42</accession>
<dbReference type="GO" id="GO:0005739">
    <property type="term" value="C:mitochondrion"/>
    <property type="evidence" value="ECO:0007669"/>
    <property type="project" value="UniProtKB-SubCell"/>
</dbReference>
<evidence type="ECO:0000256" key="3">
    <source>
        <dbReference type="ARBA" id="ARBA00023157"/>
    </source>
</evidence>
<dbReference type="InterPro" id="IPR042289">
    <property type="entry name" value="COA6"/>
</dbReference>
<dbReference type="InterPro" id="IPR036549">
    <property type="entry name" value="CX6/COA6-like_sf"/>
</dbReference>
<keyword evidence="3" id="KW-1015">Disulfide bond</keyword>
<comment type="subcellular location">
    <subcellularLocation>
        <location evidence="1">Mitochondrion</location>
    </subcellularLocation>
</comment>
<organism evidence="4">
    <name type="scientific">Scylla olivacea</name>
    <name type="common">Orange mud crab</name>
    <name type="synonym">Cancer olivacea</name>
    <dbReference type="NCBI Taxonomy" id="85551"/>
    <lineage>
        <taxon>Eukaryota</taxon>
        <taxon>Metazoa</taxon>
        <taxon>Ecdysozoa</taxon>
        <taxon>Arthropoda</taxon>
        <taxon>Crustacea</taxon>
        <taxon>Multicrustacea</taxon>
        <taxon>Malacostraca</taxon>
        <taxon>Eumalacostraca</taxon>
        <taxon>Eucarida</taxon>
        <taxon>Decapoda</taxon>
        <taxon>Pleocyemata</taxon>
        <taxon>Brachyura</taxon>
        <taxon>Eubrachyura</taxon>
        <taxon>Portunoidea</taxon>
        <taxon>Portunidae</taxon>
        <taxon>Portuninae</taxon>
        <taxon>Scylla</taxon>
    </lineage>
</organism>
<name>A0A0P4VV42_SCYOL</name>
<dbReference type="PANTHER" id="PTHR46690">
    <property type="entry name" value="CYTOCHROME C OXIDASE ASSEMBLY FACTOR 6 HOMOLOG"/>
    <property type="match status" value="1"/>
</dbReference>
<dbReference type="GO" id="GO:0008535">
    <property type="term" value="P:respiratory chain complex IV assembly"/>
    <property type="evidence" value="ECO:0007669"/>
    <property type="project" value="InterPro"/>
</dbReference>
<dbReference type="SUPFAM" id="SSF47694">
    <property type="entry name" value="Cytochrome c oxidase subunit h"/>
    <property type="match status" value="1"/>
</dbReference>
<evidence type="ECO:0000313" key="4">
    <source>
        <dbReference type="EMBL" id="JAI59793.1"/>
    </source>
</evidence>
<keyword evidence="2" id="KW-0496">Mitochondrion</keyword>
<proteinExistence type="predicted"/>
<reference evidence="4" key="1">
    <citation type="submission" date="2015-09" db="EMBL/GenBank/DDBJ databases">
        <title>Scylla olivacea transcriptome.</title>
        <authorList>
            <person name="Ikhwanuddin M."/>
        </authorList>
    </citation>
    <scope>NUCLEOTIDE SEQUENCE</scope>
</reference>
<dbReference type="AlphaFoldDB" id="A0A0P4VV42"/>
<protein>
    <recommendedName>
        <fullName evidence="5">Cytochrome c oxidase assembly factor 6</fullName>
    </recommendedName>
</protein>
<dbReference type="Gene3D" id="1.10.10.140">
    <property type="entry name" value="Cytochrome c oxidase, subunit VIb"/>
    <property type="match status" value="1"/>
</dbReference>
<dbReference type="InterPro" id="IPR048280">
    <property type="entry name" value="COX6B-like"/>
</dbReference>
<evidence type="ECO:0000256" key="2">
    <source>
        <dbReference type="ARBA" id="ARBA00023128"/>
    </source>
</evidence>
<dbReference type="Pfam" id="PF02297">
    <property type="entry name" value="COX6B"/>
    <property type="match status" value="1"/>
</dbReference>
<evidence type="ECO:0000256" key="1">
    <source>
        <dbReference type="ARBA" id="ARBA00004173"/>
    </source>
</evidence>